<dbReference type="EMBL" id="LAFY01005785">
    <property type="protein sequence ID" value="KJX92722.1"/>
    <property type="molecule type" value="Genomic_DNA"/>
</dbReference>
<protein>
    <recommendedName>
        <fullName evidence="2">Acyltransferase 3 domain-containing protein</fullName>
    </recommendedName>
</protein>
<keyword evidence="1" id="KW-0472">Membrane</keyword>
<dbReference type="PANTHER" id="PTHR23028:SF134">
    <property type="entry name" value="PUTATIVE (AFU_ORTHOLOGUE AFUA_4G08520)-RELATED"/>
    <property type="match status" value="1"/>
</dbReference>
<dbReference type="InterPro" id="IPR002656">
    <property type="entry name" value="Acyl_transf_3_dom"/>
</dbReference>
<proteinExistence type="predicted"/>
<dbReference type="AlphaFoldDB" id="A0A0F4G6Q4"/>
<feature type="transmembrane region" description="Helical" evidence="1">
    <location>
        <begin position="181"/>
        <end position="201"/>
    </location>
</feature>
<sequence>MGADATDAQDKDLAMVTEYAISLSTADEMELEELRSQEEEGLLTGHLDAPKTKARRFLSSLSITTIFNYPEAGVELRPTAWLDGLRGLAAFEVFLFHYLDYWPVDKRAVWGPSKEDGHNPGVLYMPLVRSLLFSGDTAVCMFFAISGYVLSHRMLVMISDKKQEGLLPVLSSSLFRRGTRLYLPVLVQTFVLMLAIRLLGFPKPSVWPSAPTFLAEVQNWFFSFIHLLMPLRFPERFEQLSNRYDGGISWTIPLEMYGSLQIYLAVLALAYVSSHKARRLLLGVWIVISAMRDDWISGQFLLGLSFADYQIQRARNPPAPSLWQRWRPAFLVALFVFGFYTAGMPSVQYEHEEYGSAIMKTRPGFTWLNLPQPFTDLYMDFQVDRMQRCLAAWACLIAIGELPVLRRCCEWRFVQYLGRISFGLYLCHIWVRPCLNPLAHLTCGIFGIDSENKTGSLVPLAWVLYFIPSAGINFIVAGLFERFLDRPSIQAGKKLEKFFLSWK</sequence>
<dbReference type="InterPro" id="IPR050879">
    <property type="entry name" value="Acyltransferase_3"/>
</dbReference>
<accession>A0A0F4G6Q4</accession>
<dbReference type="STRING" id="1047168.A0A0F4G6Q4"/>
<evidence type="ECO:0000256" key="1">
    <source>
        <dbReference type="SAM" id="Phobius"/>
    </source>
</evidence>
<dbReference type="Proteomes" id="UP000033647">
    <property type="component" value="Unassembled WGS sequence"/>
</dbReference>
<evidence type="ECO:0000313" key="3">
    <source>
        <dbReference type="EMBL" id="KJX92722.1"/>
    </source>
</evidence>
<organism evidence="3 4">
    <name type="scientific">Zymoseptoria brevis</name>
    <dbReference type="NCBI Taxonomy" id="1047168"/>
    <lineage>
        <taxon>Eukaryota</taxon>
        <taxon>Fungi</taxon>
        <taxon>Dikarya</taxon>
        <taxon>Ascomycota</taxon>
        <taxon>Pezizomycotina</taxon>
        <taxon>Dothideomycetes</taxon>
        <taxon>Dothideomycetidae</taxon>
        <taxon>Mycosphaerellales</taxon>
        <taxon>Mycosphaerellaceae</taxon>
        <taxon>Zymoseptoria</taxon>
    </lineage>
</organism>
<dbReference type="OrthoDB" id="5819582at2759"/>
<comment type="caution">
    <text evidence="3">The sequence shown here is derived from an EMBL/GenBank/DDBJ whole genome shotgun (WGS) entry which is preliminary data.</text>
</comment>
<gene>
    <name evidence="3" type="ORF">TI39_contig5830g00008</name>
</gene>
<keyword evidence="1" id="KW-1133">Transmembrane helix</keyword>
<dbReference type="GO" id="GO:0016747">
    <property type="term" value="F:acyltransferase activity, transferring groups other than amino-acyl groups"/>
    <property type="evidence" value="ECO:0007669"/>
    <property type="project" value="InterPro"/>
</dbReference>
<feature type="transmembrane region" description="Helical" evidence="1">
    <location>
        <begin position="254"/>
        <end position="272"/>
    </location>
</feature>
<evidence type="ECO:0000259" key="2">
    <source>
        <dbReference type="Pfam" id="PF01757"/>
    </source>
</evidence>
<feature type="transmembrane region" description="Helical" evidence="1">
    <location>
        <begin position="460"/>
        <end position="480"/>
    </location>
</feature>
<dbReference type="PANTHER" id="PTHR23028">
    <property type="entry name" value="ACETYLTRANSFERASE"/>
    <property type="match status" value="1"/>
</dbReference>
<dbReference type="Pfam" id="PF01757">
    <property type="entry name" value="Acyl_transf_3"/>
    <property type="match status" value="1"/>
</dbReference>
<feature type="transmembrane region" description="Helical" evidence="1">
    <location>
        <begin position="131"/>
        <end position="151"/>
    </location>
</feature>
<feature type="transmembrane region" description="Helical" evidence="1">
    <location>
        <begin position="328"/>
        <end position="347"/>
    </location>
</feature>
<reference evidence="3 4" key="1">
    <citation type="submission" date="2015-03" db="EMBL/GenBank/DDBJ databases">
        <title>RNA-seq based gene annotation and comparative genomics of four Zymoseptoria species reveal species-specific pathogenicity related genes and transposable element activity.</title>
        <authorList>
            <person name="Grandaubert J."/>
            <person name="Bhattacharyya A."/>
            <person name="Stukenbrock E.H."/>
        </authorList>
    </citation>
    <scope>NUCLEOTIDE SEQUENCE [LARGE SCALE GENOMIC DNA]</scope>
    <source>
        <strain evidence="3 4">Zb18110</strain>
    </source>
</reference>
<keyword evidence="1" id="KW-0812">Transmembrane</keyword>
<keyword evidence="4" id="KW-1185">Reference proteome</keyword>
<name>A0A0F4G6Q4_9PEZI</name>
<evidence type="ECO:0000313" key="4">
    <source>
        <dbReference type="Proteomes" id="UP000033647"/>
    </source>
</evidence>
<feature type="domain" description="Acyltransferase 3" evidence="2">
    <location>
        <begin position="80"/>
        <end position="476"/>
    </location>
</feature>